<dbReference type="AlphaFoldDB" id="A0A3E0LXF1"/>
<organism evidence="2 3">
    <name type="scientific">Microcystis wesenbergii TW10</name>
    <dbReference type="NCBI Taxonomy" id="2060474"/>
    <lineage>
        <taxon>Bacteria</taxon>
        <taxon>Bacillati</taxon>
        <taxon>Cyanobacteriota</taxon>
        <taxon>Cyanophyceae</taxon>
        <taxon>Oscillatoriophycideae</taxon>
        <taxon>Chroococcales</taxon>
        <taxon>Microcystaceae</taxon>
        <taxon>Microcystis</taxon>
    </lineage>
</organism>
<protein>
    <submittedName>
        <fullName evidence="2">Uncharacterized protein</fullName>
    </submittedName>
</protein>
<reference evidence="2 3" key="1">
    <citation type="submission" date="2017-10" db="EMBL/GenBank/DDBJ databases">
        <title>A large-scale comparative metagenomic study reveals the eutrophication-driven functional interactions in six Microcystis-epibionts communities.</title>
        <authorList>
            <person name="Li Q."/>
            <person name="Lin F."/>
        </authorList>
    </citation>
    <scope>NUCLEOTIDE SEQUENCE [LARGE SCALE GENOMIC DNA]</scope>
    <source>
        <strain evidence="2">TW10</strain>
    </source>
</reference>
<evidence type="ECO:0000256" key="1">
    <source>
        <dbReference type="SAM" id="MobiDB-lite"/>
    </source>
</evidence>
<evidence type="ECO:0000313" key="3">
    <source>
        <dbReference type="Proteomes" id="UP000257002"/>
    </source>
</evidence>
<accession>A0A3E0LXF1</accession>
<sequence length="75" mass="8558">MPSYSGGIKGGPIPPYQGEQGGSNPKSIFNLIKTSYLRDHKNTLNKGTRATKYRHNEQGRLIFFWPHPFYTTFVI</sequence>
<comment type="caution">
    <text evidence="2">The sequence shown here is derived from an EMBL/GenBank/DDBJ whole genome shotgun (WGS) entry which is preliminary data.</text>
</comment>
<name>A0A3E0LXF1_9CHRO</name>
<gene>
    <name evidence="2" type="ORF">DWQ51_11330</name>
</gene>
<evidence type="ECO:0000313" key="2">
    <source>
        <dbReference type="EMBL" id="REJ52066.1"/>
    </source>
</evidence>
<dbReference type="Proteomes" id="UP000257002">
    <property type="component" value="Unassembled WGS sequence"/>
</dbReference>
<proteinExistence type="predicted"/>
<feature type="region of interest" description="Disordered" evidence="1">
    <location>
        <begin position="1"/>
        <end position="27"/>
    </location>
</feature>
<dbReference type="EMBL" id="QQWD01000011">
    <property type="protein sequence ID" value="REJ52066.1"/>
    <property type="molecule type" value="Genomic_DNA"/>
</dbReference>